<dbReference type="SUPFAM" id="SSF47413">
    <property type="entry name" value="lambda repressor-like DNA-binding domains"/>
    <property type="match status" value="1"/>
</dbReference>
<dbReference type="AlphaFoldDB" id="A0A3P1ZZQ0"/>
<accession>A0A3P1ZZQ0</accession>
<dbReference type="PANTHER" id="PTHR40275">
    <property type="entry name" value="SSL7038 PROTEIN"/>
    <property type="match status" value="1"/>
</dbReference>
<comment type="caution">
    <text evidence="1">The sequence shown here is derived from an EMBL/GenBank/DDBJ whole genome shotgun (WGS) entry which is preliminary data.</text>
</comment>
<dbReference type="InterPro" id="IPR014057">
    <property type="entry name" value="HI1420"/>
</dbReference>
<dbReference type="OrthoDB" id="9798416at2"/>
<dbReference type="RefSeq" id="WP_124796488.1">
    <property type="nucleotide sequence ID" value="NZ_RQYC01000046.1"/>
</dbReference>
<dbReference type="Pfam" id="PF21716">
    <property type="entry name" value="dnstrm_HI1420"/>
    <property type="match status" value="1"/>
</dbReference>
<reference evidence="1 2" key="1">
    <citation type="submission" date="2018-11" db="EMBL/GenBank/DDBJ databases">
        <title>Genomes From Bacteria Associated with the Canine Oral Cavity: a Test Case for Automated Genome-Based Taxonomic Assignment.</title>
        <authorList>
            <person name="Coil D.A."/>
            <person name="Jospin G."/>
            <person name="Darling A.E."/>
            <person name="Wallis C."/>
            <person name="Davis I.J."/>
            <person name="Harris S."/>
            <person name="Eisen J.A."/>
            <person name="Holcombe L.J."/>
            <person name="O'Flynn C."/>
        </authorList>
    </citation>
    <scope>NUCLEOTIDE SEQUENCE [LARGE SCALE GENOMIC DNA]</scope>
    <source>
        <strain evidence="1 2">COT-280</strain>
    </source>
</reference>
<keyword evidence="2" id="KW-1185">Reference proteome</keyword>
<dbReference type="GO" id="GO:0003677">
    <property type="term" value="F:DNA binding"/>
    <property type="evidence" value="ECO:0007669"/>
    <property type="project" value="InterPro"/>
</dbReference>
<sequence>MIKTAPLDVSKYLHDETDIALFLEAAAQEAAEAGDHNIFLAAIAEATKAKGMINLAKETGIPQESIRQSLFPDANPRYEIISKVLDALGIQIGFTAKHTAKTAS</sequence>
<protein>
    <submittedName>
        <fullName evidence="1">Putative addiction module antidote protein</fullName>
    </submittedName>
</protein>
<dbReference type="PANTHER" id="PTHR40275:SF1">
    <property type="entry name" value="SSL7038 PROTEIN"/>
    <property type="match status" value="1"/>
</dbReference>
<dbReference type="Proteomes" id="UP000269923">
    <property type="component" value="Unassembled WGS sequence"/>
</dbReference>
<name>A0A3P1ZZQ0_9NEIS</name>
<dbReference type="STRING" id="1121352.GCA_000620925_01239"/>
<organism evidence="1 2">
    <name type="scientific">Conchiformibius steedae</name>
    <dbReference type="NCBI Taxonomy" id="153493"/>
    <lineage>
        <taxon>Bacteria</taxon>
        <taxon>Pseudomonadati</taxon>
        <taxon>Pseudomonadota</taxon>
        <taxon>Betaproteobacteria</taxon>
        <taxon>Neisseriales</taxon>
        <taxon>Neisseriaceae</taxon>
        <taxon>Conchiformibius</taxon>
    </lineage>
</organism>
<proteinExistence type="predicted"/>
<dbReference type="NCBIfam" id="TIGR02684">
    <property type="entry name" value="dnstrm_HI1420"/>
    <property type="match status" value="1"/>
</dbReference>
<evidence type="ECO:0000313" key="1">
    <source>
        <dbReference type="EMBL" id="RRD88597.1"/>
    </source>
</evidence>
<dbReference type="EMBL" id="RQYC01000046">
    <property type="protein sequence ID" value="RRD88597.1"/>
    <property type="molecule type" value="Genomic_DNA"/>
</dbReference>
<gene>
    <name evidence="1" type="ORF">EII21_11250</name>
</gene>
<evidence type="ECO:0000313" key="2">
    <source>
        <dbReference type="Proteomes" id="UP000269923"/>
    </source>
</evidence>
<dbReference type="InterPro" id="IPR010982">
    <property type="entry name" value="Lambda_DNA-bd_dom_sf"/>
</dbReference>